<dbReference type="EnsemblMetazoa" id="Aqu2.1.35639_001">
    <property type="protein sequence ID" value="Aqu2.1.35639_001"/>
    <property type="gene ID" value="Aqu2.1.35639"/>
</dbReference>
<name>A0A1X7V757_AMPQE</name>
<sequence>MLEKANEQDLEGLFSFTIRHLESKSAMGSDISQYKLMTVQEGPIDNKQEHLLLLSYFISNWAIRRVSSQTEVSSTEFIV</sequence>
<evidence type="ECO:0000313" key="1">
    <source>
        <dbReference type="EnsemblMetazoa" id="Aqu2.1.35639_001"/>
    </source>
</evidence>
<proteinExistence type="predicted"/>
<dbReference type="InParanoid" id="A0A1X7V757"/>
<reference evidence="1" key="1">
    <citation type="submission" date="2017-05" db="UniProtKB">
        <authorList>
            <consortium name="EnsemblMetazoa"/>
        </authorList>
    </citation>
    <scope>IDENTIFICATION</scope>
</reference>
<accession>A0A1X7V757</accession>
<protein>
    <submittedName>
        <fullName evidence="1">Uncharacterized protein</fullName>
    </submittedName>
</protein>
<organism evidence="1">
    <name type="scientific">Amphimedon queenslandica</name>
    <name type="common">Sponge</name>
    <dbReference type="NCBI Taxonomy" id="400682"/>
    <lineage>
        <taxon>Eukaryota</taxon>
        <taxon>Metazoa</taxon>
        <taxon>Porifera</taxon>
        <taxon>Demospongiae</taxon>
        <taxon>Heteroscleromorpha</taxon>
        <taxon>Haplosclerida</taxon>
        <taxon>Niphatidae</taxon>
        <taxon>Amphimedon</taxon>
    </lineage>
</organism>
<dbReference type="AlphaFoldDB" id="A0A1X7V757"/>